<feature type="compositionally biased region" description="Basic and acidic residues" evidence="1">
    <location>
        <begin position="229"/>
        <end position="245"/>
    </location>
</feature>
<proteinExistence type="predicted"/>
<feature type="compositionally biased region" description="Basic and acidic residues" evidence="1">
    <location>
        <begin position="389"/>
        <end position="405"/>
    </location>
</feature>
<feature type="compositionally biased region" description="Basic residues" evidence="1">
    <location>
        <begin position="406"/>
        <end position="419"/>
    </location>
</feature>
<gene>
    <name evidence="2" type="ORF">QBC35DRAFT_507393</name>
</gene>
<feature type="region of interest" description="Disordered" evidence="1">
    <location>
        <begin position="99"/>
        <end position="140"/>
    </location>
</feature>
<organism evidence="2 3">
    <name type="scientific">Podospora australis</name>
    <dbReference type="NCBI Taxonomy" id="1536484"/>
    <lineage>
        <taxon>Eukaryota</taxon>
        <taxon>Fungi</taxon>
        <taxon>Dikarya</taxon>
        <taxon>Ascomycota</taxon>
        <taxon>Pezizomycotina</taxon>
        <taxon>Sordariomycetes</taxon>
        <taxon>Sordariomycetidae</taxon>
        <taxon>Sordariales</taxon>
        <taxon>Podosporaceae</taxon>
        <taxon>Podospora</taxon>
    </lineage>
</organism>
<reference evidence="2" key="2">
    <citation type="submission" date="2023-05" db="EMBL/GenBank/DDBJ databases">
        <authorList>
            <consortium name="Lawrence Berkeley National Laboratory"/>
            <person name="Steindorff A."/>
            <person name="Hensen N."/>
            <person name="Bonometti L."/>
            <person name="Westerberg I."/>
            <person name="Brannstrom I.O."/>
            <person name="Guillou S."/>
            <person name="Cros-Aarteil S."/>
            <person name="Calhoun S."/>
            <person name="Haridas S."/>
            <person name="Kuo A."/>
            <person name="Mondo S."/>
            <person name="Pangilinan J."/>
            <person name="Riley R."/>
            <person name="Labutti K."/>
            <person name="Andreopoulos B."/>
            <person name="Lipzen A."/>
            <person name="Chen C."/>
            <person name="Yanf M."/>
            <person name="Daum C."/>
            <person name="Ng V."/>
            <person name="Clum A."/>
            <person name="Ohm R."/>
            <person name="Martin F."/>
            <person name="Silar P."/>
            <person name="Natvig D."/>
            <person name="Lalanne C."/>
            <person name="Gautier V."/>
            <person name="Ament-Velasquez S.L."/>
            <person name="Kruys A."/>
            <person name="Hutchinson M.I."/>
            <person name="Powell A.J."/>
            <person name="Barry K."/>
            <person name="Miller A.N."/>
            <person name="Grigoriev I.V."/>
            <person name="Debuchy R."/>
            <person name="Gladieux P."/>
            <person name="Thoren M.H."/>
            <person name="Johannesson H."/>
        </authorList>
    </citation>
    <scope>NUCLEOTIDE SEQUENCE</scope>
    <source>
        <strain evidence="2">PSN309</strain>
    </source>
</reference>
<dbReference type="AlphaFoldDB" id="A0AAN6WP38"/>
<evidence type="ECO:0000313" key="3">
    <source>
        <dbReference type="Proteomes" id="UP001302126"/>
    </source>
</evidence>
<dbReference type="EMBL" id="MU864526">
    <property type="protein sequence ID" value="KAK4183752.1"/>
    <property type="molecule type" value="Genomic_DNA"/>
</dbReference>
<protein>
    <submittedName>
        <fullName evidence="2">Uncharacterized protein</fullName>
    </submittedName>
</protein>
<sequence>MPSTRRGRKSTRQGAAAALDPFDIIERQMTKPFDEIERQIARPFFKLSSTSVPGASSSNPDEKLYLSPAAMSANPLIPPQILGPVIAGSMSMATMPATAEQPRARRTTTGSAEAEVPTTASNRRRARRATTTAMSSATVEQNDPYAELRKAIAVAKVVDRSPLKAVEPTSTTSRDTEKPRSPGKPNDDHFYKPREYETQLVEEWDRIIMADHRAETMSKAQGNTNSPAKGDKSSPRRVDIHEEKNTQSTTSLEEIDPTNPWAEAINNLDTPEEAKETQASISRVVKLTATLEDHIEEIVSHANDLKILLGGLQMLNANLTLTMAALKAVNASMDLMWALGIEDEKKRADMYAKEASVRKVIREREKELQAKEERERFLKEREERKLKLEKGKREREEQGRKMKEKIARRKTKGRPGMRVGRAKAKLMGKGVVRDGVEGDGSVGSESICTCDTDALVEGLGGAVYVHRGLRRHADFKDLKGGVRFSTEGSSKQEGLFVS</sequence>
<feature type="compositionally biased region" description="Polar residues" evidence="1">
    <location>
        <begin position="218"/>
        <end position="227"/>
    </location>
</feature>
<feature type="region of interest" description="Disordered" evidence="1">
    <location>
        <begin position="163"/>
        <end position="194"/>
    </location>
</feature>
<feature type="compositionally biased region" description="Basic and acidic residues" evidence="1">
    <location>
        <begin position="174"/>
        <end position="194"/>
    </location>
</feature>
<reference evidence="2" key="1">
    <citation type="journal article" date="2023" name="Mol. Phylogenet. Evol.">
        <title>Genome-scale phylogeny and comparative genomics of the fungal order Sordariales.</title>
        <authorList>
            <person name="Hensen N."/>
            <person name="Bonometti L."/>
            <person name="Westerberg I."/>
            <person name="Brannstrom I.O."/>
            <person name="Guillou S."/>
            <person name="Cros-Aarteil S."/>
            <person name="Calhoun S."/>
            <person name="Haridas S."/>
            <person name="Kuo A."/>
            <person name="Mondo S."/>
            <person name="Pangilinan J."/>
            <person name="Riley R."/>
            <person name="LaButti K."/>
            <person name="Andreopoulos B."/>
            <person name="Lipzen A."/>
            <person name="Chen C."/>
            <person name="Yan M."/>
            <person name="Daum C."/>
            <person name="Ng V."/>
            <person name="Clum A."/>
            <person name="Steindorff A."/>
            <person name="Ohm R.A."/>
            <person name="Martin F."/>
            <person name="Silar P."/>
            <person name="Natvig D.O."/>
            <person name="Lalanne C."/>
            <person name="Gautier V."/>
            <person name="Ament-Velasquez S.L."/>
            <person name="Kruys A."/>
            <person name="Hutchinson M.I."/>
            <person name="Powell A.J."/>
            <person name="Barry K."/>
            <person name="Miller A.N."/>
            <person name="Grigoriev I.V."/>
            <person name="Debuchy R."/>
            <person name="Gladieux P."/>
            <person name="Hiltunen Thoren M."/>
            <person name="Johannesson H."/>
        </authorList>
    </citation>
    <scope>NUCLEOTIDE SEQUENCE</scope>
    <source>
        <strain evidence="2">PSN309</strain>
    </source>
</reference>
<keyword evidence="3" id="KW-1185">Reference proteome</keyword>
<feature type="region of interest" description="Disordered" evidence="1">
    <location>
        <begin position="389"/>
        <end position="419"/>
    </location>
</feature>
<dbReference type="Proteomes" id="UP001302126">
    <property type="component" value="Unassembled WGS sequence"/>
</dbReference>
<accession>A0AAN6WP38</accession>
<comment type="caution">
    <text evidence="2">The sequence shown here is derived from an EMBL/GenBank/DDBJ whole genome shotgun (WGS) entry which is preliminary data.</text>
</comment>
<feature type="compositionally biased region" description="Low complexity" evidence="1">
    <location>
        <begin position="129"/>
        <end position="138"/>
    </location>
</feature>
<name>A0AAN6WP38_9PEZI</name>
<feature type="region of interest" description="Disordered" evidence="1">
    <location>
        <begin position="216"/>
        <end position="264"/>
    </location>
</feature>
<evidence type="ECO:0000256" key="1">
    <source>
        <dbReference type="SAM" id="MobiDB-lite"/>
    </source>
</evidence>
<evidence type="ECO:0000313" key="2">
    <source>
        <dbReference type="EMBL" id="KAK4183752.1"/>
    </source>
</evidence>